<dbReference type="InterPro" id="IPR043736">
    <property type="entry name" value="DUF5681"/>
</dbReference>
<reference evidence="3" key="1">
    <citation type="journal article" date="2015" name="Front. Microbiol.">
        <title>Combining genomic sequencing methods to explore viral diversity and reveal potential virus-host interactions.</title>
        <authorList>
            <person name="Chow C.E."/>
            <person name="Winget D.M."/>
            <person name="White R.A.III."/>
            <person name="Hallam S.J."/>
            <person name="Suttle C.A."/>
        </authorList>
    </citation>
    <scope>NUCLEOTIDE SEQUENCE</scope>
    <source>
        <strain evidence="3">H4084988</strain>
    </source>
</reference>
<protein>
    <recommendedName>
        <fullName evidence="2">DUF5681 domain-containing protein</fullName>
    </recommendedName>
</protein>
<evidence type="ECO:0000259" key="2">
    <source>
        <dbReference type="Pfam" id="PF18932"/>
    </source>
</evidence>
<dbReference type="Pfam" id="PF18932">
    <property type="entry name" value="DUF5681"/>
    <property type="match status" value="1"/>
</dbReference>
<reference evidence="3" key="2">
    <citation type="submission" date="2015-03" db="EMBL/GenBank/DDBJ databases">
        <authorList>
            <person name="Chow C.-E.T."/>
            <person name="Winget D.M."/>
            <person name="White R.A.III."/>
            <person name="Hallam S.J."/>
            <person name="Suttle C.A."/>
        </authorList>
    </citation>
    <scope>NUCLEOTIDE SEQUENCE</scope>
    <source>
        <strain evidence="3">H4084988</strain>
    </source>
</reference>
<sequence length="125" mass="13871">MTAKKQLGNNGGITGKGFKPGVSGNPKGRPKKGFTVTEYLRQAGELTAPKPLRDKLLEYYILPKNVKITMSYAVALLAYIEAADSKPWAFSFITDRTEGKPAQTVIQKDSNKPDFSEVEFVRFKQ</sequence>
<feature type="region of interest" description="Disordered" evidence="1">
    <location>
        <begin position="1"/>
        <end position="32"/>
    </location>
</feature>
<accession>A0A0F7L8W1</accession>
<name>A0A0F7L8W1_9VIRU</name>
<organism evidence="3">
    <name type="scientific">uncultured marine virus</name>
    <dbReference type="NCBI Taxonomy" id="186617"/>
    <lineage>
        <taxon>Viruses</taxon>
        <taxon>environmental samples</taxon>
    </lineage>
</organism>
<feature type="domain" description="DUF5681" evidence="2">
    <location>
        <begin position="18"/>
        <end position="101"/>
    </location>
</feature>
<proteinExistence type="predicted"/>
<evidence type="ECO:0000256" key="1">
    <source>
        <dbReference type="SAM" id="MobiDB-lite"/>
    </source>
</evidence>
<dbReference type="EMBL" id="KR029594">
    <property type="protein sequence ID" value="AKH47466.1"/>
    <property type="molecule type" value="Genomic_DNA"/>
</dbReference>
<evidence type="ECO:0000313" key="3">
    <source>
        <dbReference type="EMBL" id="AKH47466.1"/>
    </source>
</evidence>